<proteinExistence type="predicted"/>
<dbReference type="Gene3D" id="1.20.1260.10">
    <property type="match status" value="1"/>
</dbReference>
<accession>A0A2U8FCP2</accession>
<dbReference type="InterPro" id="IPR005183">
    <property type="entry name" value="DUF305_CopM-like"/>
</dbReference>
<feature type="chain" id="PRO_5015949319" evidence="1">
    <location>
        <begin position="21"/>
        <end position="215"/>
    </location>
</feature>
<evidence type="ECO:0000313" key="3">
    <source>
        <dbReference type="EMBL" id="AWI33916.1"/>
    </source>
</evidence>
<evidence type="ECO:0000259" key="2">
    <source>
        <dbReference type="Pfam" id="PF03713"/>
    </source>
</evidence>
<dbReference type="PANTHER" id="PTHR36933:SF1">
    <property type="entry name" value="SLL0788 PROTEIN"/>
    <property type="match status" value="1"/>
</dbReference>
<dbReference type="KEGG" id="had:CDV25_03425"/>
<dbReference type="PANTHER" id="PTHR36933">
    <property type="entry name" value="SLL0788 PROTEIN"/>
    <property type="match status" value="1"/>
</dbReference>
<gene>
    <name evidence="3" type="ORF">CDV25_03425</name>
</gene>
<dbReference type="InterPro" id="IPR012347">
    <property type="entry name" value="Ferritin-like"/>
</dbReference>
<dbReference type="AlphaFoldDB" id="A0A2U8FCP2"/>
<dbReference type="Proteomes" id="UP000244890">
    <property type="component" value="Chromosome"/>
</dbReference>
<dbReference type="Pfam" id="PF03713">
    <property type="entry name" value="DUF305"/>
    <property type="match status" value="1"/>
</dbReference>
<keyword evidence="1" id="KW-0732">Signal</keyword>
<name>A0A2U8FCP2_9HELI</name>
<dbReference type="RefSeq" id="WP_108910779.1">
    <property type="nucleotide sequence ID" value="NZ_CP021886.1"/>
</dbReference>
<protein>
    <submittedName>
        <fullName evidence="3">DUF305 domain-containing protein</fullName>
    </submittedName>
</protein>
<sequence>MKTTTYSLILITTLSSFSLAHPHNHYHSHSSIEMSHNTHNIATNVMASMHKPMMENNPIKSGNVNKDFLANMIPHHQGAILASEAVLKVPNLDPRIRKIAKNIIKAQEKEIILFNSLLNNKDFPQTSDKKAYEYFYNESQKAMVSMMDKMHKIHENNPQKAFLAGMIPHHQGAVVASEQILKITKDADIIKIARDIIKEQNREIAKMQKLLKGME</sequence>
<dbReference type="EMBL" id="CP021886">
    <property type="protein sequence ID" value="AWI33916.1"/>
    <property type="molecule type" value="Genomic_DNA"/>
</dbReference>
<organism evidence="3 4">
    <name type="scientific">Helicobacter apodemus</name>
    <dbReference type="NCBI Taxonomy" id="135569"/>
    <lineage>
        <taxon>Bacteria</taxon>
        <taxon>Pseudomonadati</taxon>
        <taxon>Campylobacterota</taxon>
        <taxon>Epsilonproteobacteria</taxon>
        <taxon>Campylobacterales</taxon>
        <taxon>Helicobacteraceae</taxon>
        <taxon>Helicobacter</taxon>
    </lineage>
</organism>
<evidence type="ECO:0000256" key="1">
    <source>
        <dbReference type="SAM" id="SignalP"/>
    </source>
</evidence>
<dbReference type="OrthoDB" id="517560at2"/>
<feature type="domain" description="DUF305" evidence="2">
    <location>
        <begin position="67"/>
        <end position="211"/>
    </location>
</feature>
<evidence type="ECO:0000313" key="4">
    <source>
        <dbReference type="Proteomes" id="UP000244890"/>
    </source>
</evidence>
<reference evidence="3 4" key="1">
    <citation type="submission" date="2017-06" db="EMBL/GenBank/DDBJ databases">
        <title>Complete genome of Helicobacter apodemus.</title>
        <authorList>
            <person name="Cho S."/>
        </authorList>
    </citation>
    <scope>NUCLEOTIDE SEQUENCE [LARGE SCALE GENOMIC DNA]</scope>
    <source>
        <strain evidence="4">SNUVETPUB-15-01</strain>
    </source>
</reference>
<feature type="signal peptide" evidence="1">
    <location>
        <begin position="1"/>
        <end position="20"/>
    </location>
</feature>